<gene>
    <name evidence="2" type="ORF">AVDCRST_MAG68-3172</name>
</gene>
<accession>A0A6J4LXB4</accession>
<dbReference type="AlphaFoldDB" id="A0A6J4LXB4"/>
<reference evidence="2" key="1">
    <citation type="submission" date="2020-02" db="EMBL/GenBank/DDBJ databases">
        <authorList>
            <person name="Meier V. D."/>
        </authorList>
    </citation>
    <scope>NUCLEOTIDE SEQUENCE</scope>
    <source>
        <strain evidence="2">AVDCRST_MAG68</strain>
    </source>
</reference>
<evidence type="ECO:0008006" key="3">
    <source>
        <dbReference type="Google" id="ProtNLM"/>
    </source>
</evidence>
<proteinExistence type="predicted"/>
<sequence>MTFFRAAAAAVLVLACMALPLAAQPRVGLDSRMSDLQRAVDSGQRDSVAAFFPRRGSWSWRQTVRSRRGDAVVAVGTWRFSAADARRAIGERGPLCESFEPMSGGAGPFEGRLGMQLSVGLPDRRWRRVGRNRFVPPDEPDHSRIFVQWRREEGRWLISSFGDETLARPVAEGRVVRTDEVQRTAPVAPPAYAADAEWYRQNTPVVLDGYRYIKYGRPRPLAPDQIERIGTKDGVPVYAARGDGRAPAVIYVAIDASNFQPYEAPHGRSSGPCR</sequence>
<evidence type="ECO:0000256" key="1">
    <source>
        <dbReference type="SAM" id="SignalP"/>
    </source>
</evidence>
<dbReference type="PROSITE" id="PS51257">
    <property type="entry name" value="PROKAR_LIPOPROTEIN"/>
    <property type="match status" value="1"/>
</dbReference>
<organism evidence="2">
    <name type="scientific">uncultured Gemmatimonadota bacterium</name>
    <dbReference type="NCBI Taxonomy" id="203437"/>
    <lineage>
        <taxon>Bacteria</taxon>
        <taxon>Pseudomonadati</taxon>
        <taxon>Gemmatimonadota</taxon>
        <taxon>environmental samples</taxon>
    </lineage>
</organism>
<feature type="chain" id="PRO_5026991909" description="DUF4440 domain-containing protein" evidence="1">
    <location>
        <begin position="24"/>
        <end position="274"/>
    </location>
</feature>
<dbReference type="EMBL" id="CADCTW010000150">
    <property type="protein sequence ID" value="CAA9343442.1"/>
    <property type="molecule type" value="Genomic_DNA"/>
</dbReference>
<keyword evidence="1" id="KW-0732">Signal</keyword>
<name>A0A6J4LXB4_9BACT</name>
<feature type="signal peptide" evidence="1">
    <location>
        <begin position="1"/>
        <end position="23"/>
    </location>
</feature>
<evidence type="ECO:0000313" key="2">
    <source>
        <dbReference type="EMBL" id="CAA9343442.1"/>
    </source>
</evidence>
<protein>
    <recommendedName>
        <fullName evidence="3">DUF4440 domain-containing protein</fullName>
    </recommendedName>
</protein>